<feature type="domain" description="FAD-binding" evidence="3">
    <location>
        <begin position="12"/>
        <end position="351"/>
    </location>
</feature>
<accession>A0ABU2S3T7</accession>
<proteinExistence type="predicted"/>
<evidence type="ECO:0000259" key="3">
    <source>
        <dbReference type="Pfam" id="PF01494"/>
    </source>
</evidence>
<dbReference type="Gene3D" id="3.30.70.2450">
    <property type="match status" value="1"/>
</dbReference>
<dbReference type="Proteomes" id="UP001183615">
    <property type="component" value="Unassembled WGS sequence"/>
</dbReference>
<dbReference type="PANTHER" id="PTHR43476">
    <property type="entry name" value="3-(3-HYDROXY-PHENYL)PROPIONATE/3-HYDROXYCINNAMIC ACID HYDROXYLASE"/>
    <property type="match status" value="1"/>
</dbReference>
<evidence type="ECO:0000313" key="4">
    <source>
        <dbReference type="EMBL" id="MDT0443651.1"/>
    </source>
</evidence>
<dbReference type="InterPro" id="IPR002938">
    <property type="entry name" value="FAD-bd"/>
</dbReference>
<protein>
    <submittedName>
        <fullName evidence="4">NAD(P)/FAD-dependent oxidoreductase</fullName>
    </submittedName>
</protein>
<feature type="compositionally biased region" description="Basic and acidic residues" evidence="2">
    <location>
        <begin position="362"/>
        <end position="384"/>
    </location>
</feature>
<dbReference type="EMBL" id="JAVREV010000006">
    <property type="protein sequence ID" value="MDT0443651.1"/>
    <property type="molecule type" value="Genomic_DNA"/>
</dbReference>
<sequence length="417" mass="44994">MPGIERGLPGGPVVVVGGGPVGMVAAASLARFGIPVVLIEAEERPKTDWRASTFHAATLELLDELGIADQMHAEGLVVPVYHFRDRRDGLIAAFDFSLLADETPFPYRLQLNQQHLVRMLHERLARTPGVELLFGARVTGVAPRAGNGALVVVSTATGTREVHGSWVIGADGAGSTVRRALGVDFTGWTYPERFLIASTSVDLAEALPGIAEVNYVADPREWLFLLRTPESWRAVWPVPAGQSEADALAGATLERQFQGVAPRRAGYPIIDRQLYRVHQRVAGSFRAGRAVLIGDAAHINSPMGGVGLNSGIHDAVDITRRLARIAEGAAAEAELTAFADVRRRVAVEYVQADTQRNTQRLSEADESRRRAAHEEMRATAADPDRARAYMRRASLLESVRRFGVGLPPGAPAPAPAR</sequence>
<dbReference type="Pfam" id="PF01494">
    <property type="entry name" value="FAD_binding_3"/>
    <property type="match status" value="1"/>
</dbReference>
<dbReference type="Gene3D" id="3.50.50.60">
    <property type="entry name" value="FAD/NAD(P)-binding domain"/>
    <property type="match status" value="1"/>
</dbReference>
<dbReference type="RefSeq" id="WP_311617961.1">
    <property type="nucleotide sequence ID" value="NZ_JAVREV010000006.1"/>
</dbReference>
<evidence type="ECO:0000313" key="5">
    <source>
        <dbReference type="Proteomes" id="UP001183615"/>
    </source>
</evidence>
<organism evidence="4 5">
    <name type="scientific">Streptomyces johnsoniae</name>
    <dbReference type="NCBI Taxonomy" id="3075532"/>
    <lineage>
        <taxon>Bacteria</taxon>
        <taxon>Bacillati</taxon>
        <taxon>Actinomycetota</taxon>
        <taxon>Actinomycetes</taxon>
        <taxon>Kitasatosporales</taxon>
        <taxon>Streptomycetaceae</taxon>
        <taxon>Streptomyces</taxon>
    </lineage>
</organism>
<dbReference type="PANTHER" id="PTHR43476:SF5">
    <property type="entry name" value="FAD-DEPENDENT MONOOXYGENASE"/>
    <property type="match status" value="1"/>
</dbReference>
<keyword evidence="1" id="KW-0560">Oxidoreductase</keyword>
<dbReference type="InterPro" id="IPR050631">
    <property type="entry name" value="PheA/TfdB_FAD_monoxygenase"/>
</dbReference>
<gene>
    <name evidence="4" type="ORF">RM779_13770</name>
</gene>
<dbReference type="SUPFAM" id="SSF51905">
    <property type="entry name" value="FAD/NAD(P)-binding domain"/>
    <property type="match status" value="1"/>
</dbReference>
<keyword evidence="5" id="KW-1185">Reference proteome</keyword>
<evidence type="ECO:0000256" key="2">
    <source>
        <dbReference type="SAM" id="MobiDB-lite"/>
    </source>
</evidence>
<dbReference type="PRINTS" id="PR00420">
    <property type="entry name" value="RNGMNOXGNASE"/>
</dbReference>
<reference evidence="5" key="1">
    <citation type="submission" date="2023-07" db="EMBL/GenBank/DDBJ databases">
        <title>30 novel species of actinomycetes from the DSMZ collection.</title>
        <authorList>
            <person name="Nouioui I."/>
        </authorList>
    </citation>
    <scope>NUCLEOTIDE SEQUENCE [LARGE SCALE GENOMIC DNA]</scope>
    <source>
        <strain evidence="5">DSM 41886</strain>
    </source>
</reference>
<dbReference type="InterPro" id="IPR036188">
    <property type="entry name" value="FAD/NAD-bd_sf"/>
</dbReference>
<evidence type="ECO:0000256" key="1">
    <source>
        <dbReference type="ARBA" id="ARBA00023002"/>
    </source>
</evidence>
<comment type="caution">
    <text evidence="4">The sequence shown here is derived from an EMBL/GenBank/DDBJ whole genome shotgun (WGS) entry which is preliminary data.</text>
</comment>
<name>A0ABU2S3T7_9ACTN</name>
<feature type="region of interest" description="Disordered" evidence="2">
    <location>
        <begin position="355"/>
        <end position="384"/>
    </location>
</feature>